<feature type="domain" description="Pectinesterase inhibitor" evidence="5">
    <location>
        <begin position="24"/>
        <end position="168"/>
    </location>
</feature>
<feature type="signal peptide" evidence="4">
    <location>
        <begin position="1"/>
        <end position="23"/>
    </location>
</feature>
<feature type="chain" id="PRO_5042990583" description="Pectinesterase inhibitor domain-containing protein" evidence="4">
    <location>
        <begin position="24"/>
        <end position="178"/>
    </location>
</feature>
<organism evidence="6 7">
    <name type="scientific">Paspalum notatum var. saurae</name>
    <dbReference type="NCBI Taxonomy" id="547442"/>
    <lineage>
        <taxon>Eukaryota</taxon>
        <taxon>Viridiplantae</taxon>
        <taxon>Streptophyta</taxon>
        <taxon>Embryophyta</taxon>
        <taxon>Tracheophyta</taxon>
        <taxon>Spermatophyta</taxon>
        <taxon>Magnoliopsida</taxon>
        <taxon>Liliopsida</taxon>
        <taxon>Poales</taxon>
        <taxon>Poaceae</taxon>
        <taxon>PACMAD clade</taxon>
        <taxon>Panicoideae</taxon>
        <taxon>Andropogonodae</taxon>
        <taxon>Paspaleae</taxon>
        <taxon>Paspalinae</taxon>
        <taxon>Paspalum</taxon>
    </lineage>
</organism>
<evidence type="ECO:0000256" key="2">
    <source>
        <dbReference type="ARBA" id="ARBA00023157"/>
    </source>
</evidence>
<dbReference type="EMBL" id="CP144749">
    <property type="protein sequence ID" value="WVZ74152.1"/>
    <property type="molecule type" value="Genomic_DNA"/>
</dbReference>
<evidence type="ECO:0000259" key="5">
    <source>
        <dbReference type="SMART" id="SM00856"/>
    </source>
</evidence>
<keyword evidence="2" id="KW-1015">Disulfide bond</keyword>
<proteinExistence type="inferred from homology"/>
<comment type="similarity">
    <text evidence="3">Belongs to the PMEI family.</text>
</comment>
<dbReference type="NCBIfam" id="TIGR01614">
    <property type="entry name" value="PME_inhib"/>
    <property type="match status" value="1"/>
</dbReference>
<name>A0AAQ3TKX8_PASNO</name>
<dbReference type="SMART" id="SM00856">
    <property type="entry name" value="PMEI"/>
    <property type="match status" value="1"/>
</dbReference>
<dbReference type="Gene3D" id="1.20.140.40">
    <property type="entry name" value="Invertase/pectin methylesterase inhibitor family protein"/>
    <property type="match status" value="1"/>
</dbReference>
<reference evidence="6 7" key="1">
    <citation type="submission" date="2024-02" db="EMBL/GenBank/DDBJ databases">
        <title>High-quality chromosome-scale genome assembly of Pensacola bahiagrass (Paspalum notatum Flugge var. saurae).</title>
        <authorList>
            <person name="Vega J.M."/>
            <person name="Podio M."/>
            <person name="Orjuela J."/>
            <person name="Siena L.A."/>
            <person name="Pessino S.C."/>
            <person name="Combes M.C."/>
            <person name="Mariac C."/>
            <person name="Albertini E."/>
            <person name="Pupilli F."/>
            <person name="Ortiz J.P.A."/>
            <person name="Leblanc O."/>
        </authorList>
    </citation>
    <scope>NUCLEOTIDE SEQUENCE [LARGE SCALE GENOMIC DNA]</scope>
    <source>
        <strain evidence="6">R1</strain>
        <tissue evidence="6">Leaf</tissue>
    </source>
</reference>
<keyword evidence="1 4" id="KW-0732">Signal</keyword>
<dbReference type="PANTHER" id="PTHR35357:SF24">
    <property type="entry name" value="OS04G0587200 PROTEIN"/>
    <property type="match status" value="1"/>
</dbReference>
<evidence type="ECO:0000256" key="4">
    <source>
        <dbReference type="SAM" id="SignalP"/>
    </source>
</evidence>
<dbReference type="Proteomes" id="UP001341281">
    <property type="component" value="Chromosome 05"/>
</dbReference>
<dbReference type="GO" id="GO:0004857">
    <property type="term" value="F:enzyme inhibitor activity"/>
    <property type="evidence" value="ECO:0007669"/>
    <property type="project" value="InterPro"/>
</dbReference>
<dbReference type="InterPro" id="IPR035513">
    <property type="entry name" value="Invertase/methylesterase_inhib"/>
</dbReference>
<evidence type="ECO:0000256" key="3">
    <source>
        <dbReference type="ARBA" id="ARBA00038471"/>
    </source>
</evidence>
<dbReference type="InterPro" id="IPR006501">
    <property type="entry name" value="Pectinesterase_inhib_dom"/>
</dbReference>
<dbReference type="Pfam" id="PF04043">
    <property type="entry name" value="PMEI"/>
    <property type="match status" value="1"/>
</dbReference>
<dbReference type="SUPFAM" id="SSF101148">
    <property type="entry name" value="Plant invertase/pectin methylesterase inhibitor"/>
    <property type="match status" value="1"/>
</dbReference>
<keyword evidence="7" id="KW-1185">Reference proteome</keyword>
<dbReference type="AlphaFoldDB" id="A0AAQ3TKX8"/>
<gene>
    <name evidence="6" type="ORF">U9M48_022367</name>
</gene>
<evidence type="ECO:0000256" key="1">
    <source>
        <dbReference type="ARBA" id="ARBA00022729"/>
    </source>
</evidence>
<evidence type="ECO:0000313" key="7">
    <source>
        <dbReference type="Proteomes" id="UP001341281"/>
    </source>
</evidence>
<protein>
    <recommendedName>
        <fullName evidence="5">Pectinesterase inhibitor domain-containing protein</fullName>
    </recommendedName>
</protein>
<sequence length="178" mass="18517">MAQHAALVLLLLALAIAPGLTVATTTPAINATCTALDAGRYDHPYSYCAGVLSADPAAAAATDERGVSEAAINISARTAASTLSVLTDLVDELGRCREYYGSMVESLAGVLDDFHAGRFDDAALAKARSASAVPDQCELVLIQGNAKKDPFTKENIDNKRLSSLAADITAFAMRSKKG</sequence>
<dbReference type="PANTHER" id="PTHR35357">
    <property type="entry name" value="OS02G0537100 PROTEIN"/>
    <property type="match status" value="1"/>
</dbReference>
<evidence type="ECO:0000313" key="6">
    <source>
        <dbReference type="EMBL" id="WVZ74152.1"/>
    </source>
</evidence>
<accession>A0AAQ3TKX8</accession>